<evidence type="ECO:0000256" key="5">
    <source>
        <dbReference type="ARBA" id="ARBA00022574"/>
    </source>
</evidence>
<organism evidence="15 16">
    <name type="scientific">Cymbomonas tetramitiformis</name>
    <dbReference type="NCBI Taxonomy" id="36881"/>
    <lineage>
        <taxon>Eukaryota</taxon>
        <taxon>Viridiplantae</taxon>
        <taxon>Chlorophyta</taxon>
        <taxon>Pyramimonadophyceae</taxon>
        <taxon>Pyramimonadales</taxon>
        <taxon>Pyramimonadaceae</taxon>
        <taxon>Cymbomonas</taxon>
    </lineage>
</organism>
<feature type="compositionally biased region" description="Low complexity" evidence="13">
    <location>
        <begin position="564"/>
        <end position="580"/>
    </location>
</feature>
<feature type="compositionally biased region" description="Low complexity" evidence="13">
    <location>
        <begin position="948"/>
        <end position="957"/>
    </location>
</feature>
<dbReference type="SUPFAM" id="SSF50978">
    <property type="entry name" value="WD40 repeat-like"/>
    <property type="match status" value="1"/>
</dbReference>
<comment type="similarity">
    <text evidence="3">Belongs to the WD repeat SEC31 family.</text>
</comment>
<comment type="caution">
    <text evidence="15">The sequence shown here is derived from an EMBL/GenBank/DDBJ whole genome shotgun (WGS) entry which is preliminary data.</text>
</comment>
<dbReference type="PROSITE" id="PS50294">
    <property type="entry name" value="WD_REPEATS_REGION"/>
    <property type="match status" value="1"/>
</dbReference>
<dbReference type="InterPro" id="IPR001680">
    <property type="entry name" value="WD40_rpt"/>
</dbReference>
<evidence type="ECO:0000256" key="10">
    <source>
        <dbReference type="ARBA" id="ARBA00023034"/>
    </source>
</evidence>
<evidence type="ECO:0000256" key="3">
    <source>
        <dbReference type="ARBA" id="ARBA00009358"/>
    </source>
</evidence>
<feature type="compositionally biased region" description="Low complexity" evidence="13">
    <location>
        <begin position="979"/>
        <end position="1046"/>
    </location>
</feature>
<dbReference type="GO" id="GO:0007029">
    <property type="term" value="P:endoplasmic reticulum organization"/>
    <property type="evidence" value="ECO:0007669"/>
    <property type="project" value="TreeGrafter"/>
</dbReference>
<dbReference type="Pfam" id="PF00400">
    <property type="entry name" value="WD40"/>
    <property type="match status" value="3"/>
</dbReference>
<feature type="repeat" description="WD" evidence="12">
    <location>
        <begin position="124"/>
        <end position="158"/>
    </location>
</feature>
<feature type="region of interest" description="Disordered" evidence="13">
    <location>
        <begin position="347"/>
        <end position="371"/>
    </location>
</feature>
<evidence type="ECO:0000256" key="6">
    <source>
        <dbReference type="ARBA" id="ARBA00022737"/>
    </source>
</evidence>
<gene>
    <name evidence="15" type="ORF">CYMTET_37261</name>
</gene>
<feature type="compositionally biased region" description="Pro residues" evidence="13">
    <location>
        <begin position="506"/>
        <end position="526"/>
    </location>
</feature>
<evidence type="ECO:0000256" key="2">
    <source>
        <dbReference type="ARBA" id="ARBA00004555"/>
    </source>
</evidence>
<dbReference type="SMART" id="SM00320">
    <property type="entry name" value="WD40"/>
    <property type="match status" value="6"/>
</dbReference>
<dbReference type="PROSITE" id="PS50082">
    <property type="entry name" value="WD_REPEATS_2"/>
    <property type="match status" value="3"/>
</dbReference>
<name>A0AAE0F7M4_9CHLO</name>
<dbReference type="EMBL" id="LGRX02024796">
    <property type="protein sequence ID" value="KAK3253495.1"/>
    <property type="molecule type" value="Genomic_DNA"/>
</dbReference>
<dbReference type="PANTHER" id="PTHR13923">
    <property type="entry name" value="SEC31-RELATED PROTEIN"/>
    <property type="match status" value="1"/>
</dbReference>
<feature type="region of interest" description="Disordered" evidence="13">
    <location>
        <begin position="848"/>
        <end position="925"/>
    </location>
</feature>
<dbReference type="InterPro" id="IPR036322">
    <property type="entry name" value="WD40_repeat_dom_sf"/>
</dbReference>
<keyword evidence="7" id="KW-0256">Endoplasmic reticulum</keyword>
<evidence type="ECO:0000256" key="13">
    <source>
        <dbReference type="SAM" id="MobiDB-lite"/>
    </source>
</evidence>
<proteinExistence type="inferred from homology"/>
<dbReference type="GO" id="GO:0030127">
    <property type="term" value="C:COPII vesicle coat"/>
    <property type="evidence" value="ECO:0007669"/>
    <property type="project" value="TreeGrafter"/>
</dbReference>
<dbReference type="FunFam" id="1.20.940.10:FF:000003">
    <property type="entry name" value="Protein transport protein SEC31 homolog B"/>
    <property type="match status" value="1"/>
</dbReference>
<dbReference type="Gene3D" id="1.20.940.10">
    <property type="entry name" value="Functional domain of the splicing factor Prp18"/>
    <property type="match status" value="1"/>
</dbReference>
<keyword evidence="16" id="KW-1185">Reference proteome</keyword>
<feature type="compositionally biased region" description="Pro residues" evidence="13">
    <location>
        <begin position="483"/>
        <end position="495"/>
    </location>
</feature>
<feature type="region of interest" description="Disordered" evidence="13">
    <location>
        <begin position="477"/>
        <end position="600"/>
    </location>
</feature>
<evidence type="ECO:0000313" key="16">
    <source>
        <dbReference type="Proteomes" id="UP001190700"/>
    </source>
</evidence>
<accession>A0AAE0F7M4</accession>
<dbReference type="GO" id="GO:0005789">
    <property type="term" value="C:endoplasmic reticulum membrane"/>
    <property type="evidence" value="ECO:0007669"/>
    <property type="project" value="UniProtKB-SubCell"/>
</dbReference>
<keyword evidence="6" id="KW-0677">Repeat</keyword>
<keyword evidence="4" id="KW-0813">Transport</keyword>
<protein>
    <recommendedName>
        <fullName evidence="14">Sec16 Sec23-binding domain-containing protein</fullName>
    </recommendedName>
</protein>
<dbReference type="Gene3D" id="1.25.40.1030">
    <property type="match status" value="1"/>
</dbReference>
<dbReference type="Gene3D" id="2.130.10.10">
    <property type="entry name" value="YVTN repeat-like/Quinoprotein amine dehydrogenase"/>
    <property type="match status" value="1"/>
</dbReference>
<dbReference type="GO" id="GO:0005198">
    <property type="term" value="F:structural molecule activity"/>
    <property type="evidence" value="ECO:0007669"/>
    <property type="project" value="TreeGrafter"/>
</dbReference>
<comment type="function">
    <text evidence="11">Required for protein transport from the endoplasmic reticulum to the Golgi apparatus.</text>
</comment>
<keyword evidence="10" id="KW-0333">Golgi apparatus</keyword>
<evidence type="ECO:0000256" key="7">
    <source>
        <dbReference type="ARBA" id="ARBA00022824"/>
    </source>
</evidence>
<dbReference type="Proteomes" id="UP001190700">
    <property type="component" value="Unassembled WGS sequence"/>
</dbReference>
<reference evidence="15 16" key="1">
    <citation type="journal article" date="2015" name="Genome Biol. Evol.">
        <title>Comparative Genomics of a Bacterivorous Green Alga Reveals Evolutionary Causalities and Consequences of Phago-Mixotrophic Mode of Nutrition.</title>
        <authorList>
            <person name="Burns J.A."/>
            <person name="Paasch A."/>
            <person name="Narechania A."/>
            <person name="Kim E."/>
        </authorList>
    </citation>
    <scope>NUCLEOTIDE SEQUENCE [LARGE SCALE GENOMIC DNA]</scope>
    <source>
        <strain evidence="15 16">PLY_AMNH</strain>
    </source>
</reference>
<evidence type="ECO:0000256" key="12">
    <source>
        <dbReference type="PROSITE-ProRule" id="PRU00221"/>
    </source>
</evidence>
<dbReference type="GO" id="GO:0005794">
    <property type="term" value="C:Golgi apparatus"/>
    <property type="evidence" value="ECO:0007669"/>
    <property type="project" value="UniProtKB-SubCell"/>
</dbReference>
<dbReference type="InterPro" id="IPR024298">
    <property type="entry name" value="Sec16_Sec23-bd"/>
</dbReference>
<dbReference type="GO" id="GO:0015031">
    <property type="term" value="P:protein transport"/>
    <property type="evidence" value="ECO:0007669"/>
    <property type="project" value="UniProtKB-KW"/>
</dbReference>
<keyword evidence="8" id="KW-0931">ER-Golgi transport</keyword>
<evidence type="ECO:0000259" key="14">
    <source>
        <dbReference type="Pfam" id="PF12931"/>
    </source>
</evidence>
<evidence type="ECO:0000256" key="11">
    <source>
        <dbReference type="ARBA" id="ARBA00060100"/>
    </source>
</evidence>
<keyword evidence="5 12" id="KW-0853">WD repeat</keyword>
<feature type="domain" description="Sec16 Sec23-binding" evidence="14">
    <location>
        <begin position="608"/>
        <end position="798"/>
    </location>
</feature>
<dbReference type="InterPro" id="IPR040251">
    <property type="entry name" value="SEC31-like"/>
</dbReference>
<dbReference type="GO" id="GO:0090110">
    <property type="term" value="P:COPII-coated vesicle cargo loading"/>
    <property type="evidence" value="ECO:0007669"/>
    <property type="project" value="TreeGrafter"/>
</dbReference>
<sequence>MAPLKMIERSATVAFSPTAPYMAAGTMAGAIDLSFSSSASLEVFKMDFQNPALEMPLAGGAVPTSERFHRLVWGTTGLESQTHPLGIIAGGLVDGTVNLWNPAAIVGTDVGSDAGDANVLISKLEKHTGAVKGLDFNPFNPNLLASGAADGELSIWDLANPGAPSLYPALKSGGGAANSAGEVTCLSWNRKVQHILASTSANGTTVVWDLKRQRPVISFTDPNLKRRCSAIQWNPEVATQLIVASDDDRSPTLQVWDLRNAVSPQRELSCHTAGVLSMAWCPSDTSLLLSCAKDNRTLCWDTNSGEVVAELPPSSNWNFDVQWSVRTPGVLGASSFDGKVTLHNLQDASAPGSETPGINADFSTSTGRTPKNAMLKTPAWMKRPCGVSMGFGGRMVSHKAQEITLKNVVTNAEVVDRSAKFEQAVSSTDKGALKSYCLEKEEAAEGDDAEKDVWSFMKLLFEENARRQLLDHLGFESAEEVPEPPATPEKAPPSPAVEELVTPEKAPSPPASPAEPAPAPPAPAPAPEEVDEDSFFDKLAEEQPDDGAGFFDNLGDTPEPAPAPAAEAPAEQPVEAAAEEPAVEKAPVEEPVAVEEPTVPLSETEAEIQRALVVGNYAAAVKACLAADRYADALVLASIGGEGLWASTQKTFMERVPQPYMKVVHALVEKDLTGLVQTRPLSNWKETLAMLCTYAPCADWAGLAEMLADKLAGMKMMEAATLCYICAGSVDKAATIWANLYKASTKKVEVLQSVMEKALVLCKATNARSTSPALASLINEYAEILVTEGQLSTAMKYLCMLPGEDTPTTAALRDRIYRGGLEADGSFQPPPFPFLAHEVEGEAVPQLAPAPQTQPQQQQQQQAQQPQYAAIPQQQQQQQQQAAPAYNAAPAATAYQQQPQQTASYNQQATSFPQQQAPMQQQVAPSQFVPQAAAYHAAPAPSAYIPQQPMAQQGQQPHAPPVSGQGMFTPQQFTPNIPAQPQEQPQAQQRPGAAYNAQPAAMQPASQPTAMQPASQPTQFQPQQTTQFQPQQFMGGAQTPQYQPQPQFAPPGSQMQQQAAPKAAEPVREQVPTGPPPTVSVDNVDTSAVKEELKPIVASLTQLFRSCAAGAQAGSKKRESDDNSKRLGTLFFKLNLGDISDSVSAKLLQLCAAVDRQDYATASQLQVGLTTSDWDECSQWLTALKRLIKTRQGMN</sequence>
<dbReference type="Pfam" id="PF12931">
    <property type="entry name" value="TPR_Sec16"/>
    <property type="match status" value="1"/>
</dbReference>
<evidence type="ECO:0000256" key="9">
    <source>
        <dbReference type="ARBA" id="ARBA00022927"/>
    </source>
</evidence>
<dbReference type="InterPro" id="IPR015943">
    <property type="entry name" value="WD40/YVTN_repeat-like_dom_sf"/>
</dbReference>
<dbReference type="AlphaFoldDB" id="A0AAE0F7M4"/>
<evidence type="ECO:0000313" key="15">
    <source>
        <dbReference type="EMBL" id="KAK3253495.1"/>
    </source>
</evidence>
<dbReference type="PANTHER" id="PTHR13923:SF11">
    <property type="entry name" value="SECRETORY 31, ISOFORM D"/>
    <property type="match status" value="1"/>
</dbReference>
<dbReference type="PROSITE" id="PS00678">
    <property type="entry name" value="WD_REPEATS_1"/>
    <property type="match status" value="2"/>
</dbReference>
<dbReference type="InterPro" id="IPR019775">
    <property type="entry name" value="WD40_repeat_CS"/>
</dbReference>
<feature type="region of interest" description="Disordered" evidence="13">
    <location>
        <begin position="948"/>
        <end position="1082"/>
    </location>
</feature>
<feature type="repeat" description="WD" evidence="12">
    <location>
        <begin position="176"/>
        <end position="218"/>
    </location>
</feature>
<evidence type="ECO:0000256" key="4">
    <source>
        <dbReference type="ARBA" id="ARBA00022448"/>
    </source>
</evidence>
<evidence type="ECO:0000256" key="8">
    <source>
        <dbReference type="ARBA" id="ARBA00022892"/>
    </source>
</evidence>
<feature type="compositionally biased region" description="Polar residues" evidence="13">
    <location>
        <begin position="966"/>
        <end position="977"/>
    </location>
</feature>
<comment type="subcellular location">
    <subcellularLocation>
        <location evidence="1">Endoplasmic reticulum</location>
    </subcellularLocation>
    <subcellularLocation>
        <location evidence="2">Golgi apparatus</location>
    </subcellularLocation>
</comment>
<feature type="compositionally biased region" description="Low complexity" evidence="13">
    <location>
        <begin position="589"/>
        <end position="600"/>
    </location>
</feature>
<dbReference type="FunFam" id="2.130.10.10:FF:000295">
    <property type="entry name" value="Protein transport protein SEC31 homolog B"/>
    <property type="match status" value="1"/>
</dbReference>
<dbReference type="GO" id="GO:0070971">
    <property type="term" value="C:endoplasmic reticulum exit site"/>
    <property type="evidence" value="ECO:0007669"/>
    <property type="project" value="TreeGrafter"/>
</dbReference>
<feature type="repeat" description="WD" evidence="12">
    <location>
        <begin position="268"/>
        <end position="310"/>
    </location>
</feature>
<evidence type="ECO:0000256" key="1">
    <source>
        <dbReference type="ARBA" id="ARBA00004240"/>
    </source>
</evidence>
<keyword evidence="9" id="KW-0653">Protein transport</keyword>